<keyword evidence="10" id="KW-0812">Transmembrane</keyword>
<dbReference type="Pfam" id="PF00067">
    <property type="entry name" value="p450"/>
    <property type="match status" value="1"/>
</dbReference>
<dbReference type="PRINTS" id="PR00385">
    <property type="entry name" value="P450"/>
</dbReference>
<dbReference type="EMBL" id="CM026423">
    <property type="protein sequence ID" value="KAG0584508.1"/>
    <property type="molecule type" value="Genomic_DNA"/>
</dbReference>
<protein>
    <recommendedName>
        <fullName evidence="13">Cytochrome P450</fullName>
    </recommendedName>
</protein>
<evidence type="ECO:0000256" key="8">
    <source>
        <dbReference type="PIRSR" id="PIRSR602401-1"/>
    </source>
</evidence>
<keyword evidence="4 8" id="KW-0479">Metal-binding</keyword>
<dbReference type="GO" id="GO:0016705">
    <property type="term" value="F:oxidoreductase activity, acting on paired donors, with incorporation or reduction of molecular oxygen"/>
    <property type="evidence" value="ECO:0007669"/>
    <property type="project" value="InterPro"/>
</dbReference>
<comment type="similarity">
    <text evidence="2 9">Belongs to the cytochrome P450 family.</text>
</comment>
<comment type="cofactor">
    <cofactor evidence="1 8">
        <name>heme</name>
        <dbReference type="ChEBI" id="CHEBI:30413"/>
    </cofactor>
</comment>
<evidence type="ECO:0000256" key="3">
    <source>
        <dbReference type="ARBA" id="ARBA00022617"/>
    </source>
</evidence>
<dbReference type="GO" id="GO:0005506">
    <property type="term" value="F:iron ion binding"/>
    <property type="evidence" value="ECO:0007669"/>
    <property type="project" value="InterPro"/>
</dbReference>
<dbReference type="AlphaFoldDB" id="A0A8T0IPH4"/>
<feature type="transmembrane region" description="Helical" evidence="10">
    <location>
        <begin position="21"/>
        <end position="38"/>
    </location>
</feature>
<keyword evidence="12" id="KW-1185">Reference proteome</keyword>
<gene>
    <name evidence="11" type="ORF">KC19_3G213900</name>
</gene>
<dbReference type="InterPro" id="IPR017972">
    <property type="entry name" value="Cyt_P450_CS"/>
</dbReference>
<dbReference type="GO" id="GO:0020037">
    <property type="term" value="F:heme binding"/>
    <property type="evidence" value="ECO:0007669"/>
    <property type="project" value="InterPro"/>
</dbReference>
<dbReference type="InterPro" id="IPR001128">
    <property type="entry name" value="Cyt_P450"/>
</dbReference>
<dbReference type="PANTHER" id="PTHR47944:SF4">
    <property type="entry name" value="OS09G0441700 PROTEIN"/>
    <property type="match status" value="1"/>
</dbReference>
<dbReference type="InterPro" id="IPR036396">
    <property type="entry name" value="Cyt_P450_sf"/>
</dbReference>
<dbReference type="PROSITE" id="PS00086">
    <property type="entry name" value="CYTOCHROME_P450"/>
    <property type="match status" value="1"/>
</dbReference>
<accession>A0A8T0IPH4</accession>
<evidence type="ECO:0000256" key="7">
    <source>
        <dbReference type="ARBA" id="ARBA00023033"/>
    </source>
</evidence>
<evidence type="ECO:0000313" key="11">
    <source>
        <dbReference type="EMBL" id="KAG0584508.1"/>
    </source>
</evidence>
<keyword evidence="5 9" id="KW-0560">Oxidoreductase</keyword>
<evidence type="ECO:0000256" key="10">
    <source>
        <dbReference type="SAM" id="Phobius"/>
    </source>
</evidence>
<feature type="binding site" description="axial binding residue" evidence="8">
    <location>
        <position position="505"/>
    </location>
    <ligand>
        <name>heme</name>
        <dbReference type="ChEBI" id="CHEBI:30413"/>
    </ligand>
    <ligandPart>
        <name>Fe</name>
        <dbReference type="ChEBI" id="CHEBI:18248"/>
    </ligandPart>
</feature>
<dbReference type="PRINTS" id="PR00463">
    <property type="entry name" value="EP450I"/>
</dbReference>
<sequence length="572" mass="64803">MGCKCCRWPVNACRMARMVKLLPLSFTGLVLFLTVHSFYNDAVITGTLLLILFFPVFGFLPRKPLNLPPGPSGIPVLGYLPFLGEKPHQEMAKLAKKYGPLVHIQLGSFPGLVVANARLAKEVLMTQDQVFSSRPDSFVTWAKHFAYYHEGSEVRYSMGTAKPGPFLRNMRRLVAVELVAPKRIEHFKAIRREEMDAMVQELLSEVKSGKQIVDLNMAIGALAMNVMSRMVIQKRYYAKDISPETKKEAYEFQRLLVTVLTWAGYPFLQDFVPGLRPLMSMISSNEREMAKMAKNTDAFFETILQEHRQRQNTVESSQDFVDVLIQSVGDDGKRLDDKAIKAVTMEMFMAGAETTATTIEWALAELLHHPDIQTNLQTELDTVIGTTRMAQESDIPNLPYLHAVIRESFRLHPVSPLMIPHSNSEATELDGYHIPANSHIFINSWAIGRDSSIWSSPEHFDPERFHKSNKFLDSQSSEDQRSMVGIDYKGLSYELLPFGSGRRGCPGMQIASHVVSVAVARLVHGFRWSLADDRAPEDMDMEERFGMNLQMRSPLHRVCCEKRLPEEVYLSM</sequence>
<proteinExistence type="inferred from homology"/>
<evidence type="ECO:0000256" key="4">
    <source>
        <dbReference type="ARBA" id="ARBA00022723"/>
    </source>
</evidence>
<dbReference type="CDD" id="cd20618">
    <property type="entry name" value="CYP71_clan"/>
    <property type="match status" value="1"/>
</dbReference>
<evidence type="ECO:0000256" key="9">
    <source>
        <dbReference type="RuleBase" id="RU000461"/>
    </source>
</evidence>
<dbReference type="GO" id="GO:0044550">
    <property type="term" value="P:secondary metabolite biosynthetic process"/>
    <property type="evidence" value="ECO:0007669"/>
    <property type="project" value="UniProtKB-ARBA"/>
</dbReference>
<dbReference type="Gene3D" id="1.10.630.10">
    <property type="entry name" value="Cytochrome P450"/>
    <property type="match status" value="1"/>
</dbReference>
<evidence type="ECO:0000256" key="6">
    <source>
        <dbReference type="ARBA" id="ARBA00023004"/>
    </source>
</evidence>
<dbReference type="GO" id="GO:0004497">
    <property type="term" value="F:monooxygenase activity"/>
    <property type="evidence" value="ECO:0007669"/>
    <property type="project" value="UniProtKB-KW"/>
</dbReference>
<name>A0A8T0IPH4_CERPU</name>
<comment type="caution">
    <text evidence="11">The sequence shown here is derived from an EMBL/GenBank/DDBJ whole genome shotgun (WGS) entry which is preliminary data.</text>
</comment>
<evidence type="ECO:0000256" key="5">
    <source>
        <dbReference type="ARBA" id="ARBA00023002"/>
    </source>
</evidence>
<keyword evidence="7 9" id="KW-0503">Monooxygenase</keyword>
<dbReference type="SUPFAM" id="SSF48264">
    <property type="entry name" value="Cytochrome P450"/>
    <property type="match status" value="1"/>
</dbReference>
<evidence type="ECO:0000256" key="2">
    <source>
        <dbReference type="ARBA" id="ARBA00010617"/>
    </source>
</evidence>
<dbReference type="Proteomes" id="UP000822688">
    <property type="component" value="Chromosome 3"/>
</dbReference>
<keyword evidence="10" id="KW-1133">Transmembrane helix</keyword>
<keyword evidence="10" id="KW-0472">Membrane</keyword>
<evidence type="ECO:0000256" key="1">
    <source>
        <dbReference type="ARBA" id="ARBA00001971"/>
    </source>
</evidence>
<dbReference type="PANTHER" id="PTHR47944">
    <property type="entry name" value="CYTOCHROME P450 98A9"/>
    <property type="match status" value="1"/>
</dbReference>
<organism evidence="11 12">
    <name type="scientific">Ceratodon purpureus</name>
    <name type="common">Fire moss</name>
    <name type="synonym">Dicranum purpureum</name>
    <dbReference type="NCBI Taxonomy" id="3225"/>
    <lineage>
        <taxon>Eukaryota</taxon>
        <taxon>Viridiplantae</taxon>
        <taxon>Streptophyta</taxon>
        <taxon>Embryophyta</taxon>
        <taxon>Bryophyta</taxon>
        <taxon>Bryophytina</taxon>
        <taxon>Bryopsida</taxon>
        <taxon>Dicranidae</taxon>
        <taxon>Pseudoditrichales</taxon>
        <taxon>Ditrichaceae</taxon>
        <taxon>Ceratodon</taxon>
    </lineage>
</organism>
<keyword evidence="3 8" id="KW-0349">Heme</keyword>
<keyword evidence="6 8" id="KW-0408">Iron</keyword>
<reference evidence="11" key="1">
    <citation type="submission" date="2020-06" db="EMBL/GenBank/DDBJ databases">
        <title>WGS assembly of Ceratodon purpureus strain R40.</title>
        <authorList>
            <person name="Carey S.B."/>
            <person name="Jenkins J."/>
            <person name="Shu S."/>
            <person name="Lovell J.T."/>
            <person name="Sreedasyam A."/>
            <person name="Maumus F."/>
            <person name="Tiley G.P."/>
            <person name="Fernandez-Pozo N."/>
            <person name="Barry K."/>
            <person name="Chen C."/>
            <person name="Wang M."/>
            <person name="Lipzen A."/>
            <person name="Daum C."/>
            <person name="Saski C.A."/>
            <person name="Payton A.C."/>
            <person name="Mcbreen J.C."/>
            <person name="Conrad R.E."/>
            <person name="Kollar L.M."/>
            <person name="Olsson S."/>
            <person name="Huttunen S."/>
            <person name="Landis J.B."/>
            <person name="Wickett N.J."/>
            <person name="Johnson M.G."/>
            <person name="Rensing S.A."/>
            <person name="Grimwood J."/>
            <person name="Schmutz J."/>
            <person name="Mcdaniel S.F."/>
        </authorList>
    </citation>
    <scope>NUCLEOTIDE SEQUENCE</scope>
    <source>
        <strain evidence="11">R40</strain>
    </source>
</reference>
<dbReference type="FunFam" id="1.10.630.10:FF:000126">
    <property type="entry name" value="Predicted protein"/>
    <property type="match status" value="1"/>
</dbReference>
<dbReference type="InterPro" id="IPR002401">
    <property type="entry name" value="Cyt_P450_E_grp-I"/>
</dbReference>
<evidence type="ECO:0000313" key="12">
    <source>
        <dbReference type="Proteomes" id="UP000822688"/>
    </source>
</evidence>
<evidence type="ECO:0008006" key="13">
    <source>
        <dbReference type="Google" id="ProtNLM"/>
    </source>
</evidence>